<dbReference type="STRING" id="474960.SAMN05216180_3002"/>
<dbReference type="GO" id="GO:0016780">
    <property type="term" value="F:phosphotransferase activity, for other substituted phosphate groups"/>
    <property type="evidence" value="ECO:0007669"/>
    <property type="project" value="TreeGrafter"/>
</dbReference>
<gene>
    <name evidence="10" type="ORF">SAMN05216180_3002</name>
</gene>
<reference evidence="10 11" key="1">
    <citation type="submission" date="2016-10" db="EMBL/GenBank/DDBJ databases">
        <authorList>
            <person name="de Groot N.N."/>
        </authorList>
    </citation>
    <scope>NUCLEOTIDE SEQUENCE [LARGE SCALE GENOMIC DNA]</scope>
    <source>
        <strain evidence="10 11">CGMCC 1.5070</strain>
    </source>
</reference>
<feature type="region of interest" description="Disordered" evidence="7">
    <location>
        <begin position="440"/>
        <end position="464"/>
    </location>
</feature>
<feature type="domain" description="Bacterial sugar transferase" evidence="9">
    <location>
        <begin position="254"/>
        <end position="434"/>
    </location>
</feature>
<feature type="transmembrane region" description="Helical" evidence="8">
    <location>
        <begin position="12"/>
        <end position="35"/>
    </location>
</feature>
<accession>A0A1H8EFI0</accession>
<feature type="transmembrane region" description="Helical" evidence="8">
    <location>
        <begin position="79"/>
        <end position="98"/>
    </location>
</feature>
<evidence type="ECO:0000256" key="4">
    <source>
        <dbReference type="ARBA" id="ARBA00022692"/>
    </source>
</evidence>
<evidence type="ECO:0000256" key="8">
    <source>
        <dbReference type="SAM" id="Phobius"/>
    </source>
</evidence>
<dbReference type="Proteomes" id="UP000199158">
    <property type="component" value="Unassembled WGS sequence"/>
</dbReference>
<dbReference type="OrthoDB" id="9808602at2"/>
<feature type="transmembrane region" description="Helical" evidence="8">
    <location>
        <begin position="259"/>
        <end position="283"/>
    </location>
</feature>
<name>A0A1H8EFI0_9FIRM</name>
<dbReference type="InterPro" id="IPR017475">
    <property type="entry name" value="EPS_sugar_tfrase"/>
</dbReference>
<dbReference type="InterPro" id="IPR003362">
    <property type="entry name" value="Bact_transf"/>
</dbReference>
<dbReference type="EMBL" id="FOCG01000007">
    <property type="protein sequence ID" value="SEN18166.1"/>
    <property type="molecule type" value="Genomic_DNA"/>
</dbReference>
<feature type="transmembrane region" description="Helical" evidence="8">
    <location>
        <begin position="47"/>
        <end position="67"/>
    </location>
</feature>
<keyword evidence="5 8" id="KW-1133">Transmembrane helix</keyword>
<organism evidence="10 11">
    <name type="scientific">Hydrogenoanaerobacterium saccharovorans</name>
    <dbReference type="NCBI Taxonomy" id="474960"/>
    <lineage>
        <taxon>Bacteria</taxon>
        <taxon>Bacillati</taxon>
        <taxon>Bacillota</taxon>
        <taxon>Clostridia</taxon>
        <taxon>Eubacteriales</taxon>
        <taxon>Oscillospiraceae</taxon>
        <taxon>Hydrogenoanaerobacterium</taxon>
    </lineage>
</organism>
<evidence type="ECO:0000256" key="3">
    <source>
        <dbReference type="ARBA" id="ARBA00022679"/>
    </source>
</evidence>
<evidence type="ECO:0000259" key="9">
    <source>
        <dbReference type="Pfam" id="PF02397"/>
    </source>
</evidence>
<dbReference type="AlphaFoldDB" id="A0A1H8EFI0"/>
<feature type="transmembrane region" description="Helical" evidence="8">
    <location>
        <begin position="104"/>
        <end position="127"/>
    </location>
</feature>
<evidence type="ECO:0000256" key="6">
    <source>
        <dbReference type="ARBA" id="ARBA00023136"/>
    </source>
</evidence>
<keyword evidence="3 10" id="KW-0808">Transferase</keyword>
<keyword evidence="11" id="KW-1185">Reference proteome</keyword>
<dbReference type="Pfam" id="PF02397">
    <property type="entry name" value="Bac_transf"/>
    <property type="match status" value="1"/>
</dbReference>
<evidence type="ECO:0000256" key="5">
    <source>
        <dbReference type="ARBA" id="ARBA00022989"/>
    </source>
</evidence>
<evidence type="ECO:0000256" key="2">
    <source>
        <dbReference type="ARBA" id="ARBA00006464"/>
    </source>
</evidence>
<dbReference type="NCBIfam" id="TIGR03025">
    <property type="entry name" value="EPS_sugtrans"/>
    <property type="match status" value="1"/>
</dbReference>
<comment type="subcellular location">
    <subcellularLocation>
        <location evidence="1">Membrane</location>
        <topology evidence="1">Multi-pass membrane protein</topology>
    </subcellularLocation>
</comment>
<dbReference type="GO" id="GO:0016020">
    <property type="term" value="C:membrane"/>
    <property type="evidence" value="ECO:0007669"/>
    <property type="project" value="UniProtKB-SubCell"/>
</dbReference>
<keyword evidence="6 8" id="KW-0472">Membrane</keyword>
<dbReference type="PANTHER" id="PTHR30576">
    <property type="entry name" value="COLANIC BIOSYNTHESIS UDP-GLUCOSE LIPID CARRIER TRANSFERASE"/>
    <property type="match status" value="1"/>
</dbReference>
<dbReference type="PANTHER" id="PTHR30576:SF0">
    <property type="entry name" value="UNDECAPRENYL-PHOSPHATE N-ACETYLGALACTOSAMINYL 1-PHOSPHATE TRANSFERASE-RELATED"/>
    <property type="match status" value="1"/>
</dbReference>
<evidence type="ECO:0000313" key="11">
    <source>
        <dbReference type="Proteomes" id="UP000199158"/>
    </source>
</evidence>
<sequence>MNSKKQYKRLIMLFTSFTILAIITALWGFIWYTYYDDAIWFPFFRKGNWLVIAVYSLLSFTFTNIYGGYKIGFLKRGDVIYSSILSALFVNGVTYLQISLMGRHFLSVFPMIILTVADIVCILIWAVSAHNLYQKLYPPHKMLVIFGKGSAESLINKMNTRTDKYEIAEMVNIEDGIDNVFERIVDYDSVIICDVKAEARNRILKYCFDNSIRTYLTPKISDTIVRGATENHLFDTPLLLCRNLGLTFEQQLIKRLFDLLFASIALLLCFPFMVLTAIAIKLYDRGPVFYKQLRFTKDGRVFPLYKFRSMIVDAENQSGACLASKNDVRITPIGRFIRKLRIDELPQFINILKGDMSVVGPRPERPEIAQQYEETIPEFRFRLKVQAGLTGYAQVLGKYNTTPYDKLKLDLMYIERYSILLDIKLILMTIKILFMPSSTEGVDEVPSDECKQGELDVQESLIEK</sequence>
<comment type="similarity">
    <text evidence="2">Belongs to the bacterial sugar transferase family.</text>
</comment>
<keyword evidence="4 8" id="KW-0812">Transmembrane</keyword>
<evidence type="ECO:0000313" key="10">
    <source>
        <dbReference type="EMBL" id="SEN18166.1"/>
    </source>
</evidence>
<proteinExistence type="inferred from homology"/>
<protein>
    <submittedName>
        <fullName evidence="10">Exopolysaccharide biosynthesis polyprenyl glycosylphosphotransferase</fullName>
    </submittedName>
</protein>
<dbReference type="RefSeq" id="WP_092756665.1">
    <property type="nucleotide sequence ID" value="NZ_FOCG01000007.1"/>
</dbReference>
<evidence type="ECO:0000256" key="1">
    <source>
        <dbReference type="ARBA" id="ARBA00004141"/>
    </source>
</evidence>
<evidence type="ECO:0000256" key="7">
    <source>
        <dbReference type="SAM" id="MobiDB-lite"/>
    </source>
</evidence>